<name>A0ABN8RYB7_9CNID</name>
<keyword evidence="4" id="KW-1185">Reference proteome</keyword>
<feature type="coiled-coil region" evidence="1">
    <location>
        <begin position="161"/>
        <end position="188"/>
    </location>
</feature>
<organism evidence="3 4">
    <name type="scientific">Porites lobata</name>
    <dbReference type="NCBI Taxonomy" id="104759"/>
    <lineage>
        <taxon>Eukaryota</taxon>
        <taxon>Metazoa</taxon>
        <taxon>Cnidaria</taxon>
        <taxon>Anthozoa</taxon>
        <taxon>Hexacorallia</taxon>
        <taxon>Scleractinia</taxon>
        <taxon>Fungiina</taxon>
        <taxon>Poritidae</taxon>
        <taxon>Porites</taxon>
    </lineage>
</organism>
<dbReference type="Proteomes" id="UP001159405">
    <property type="component" value="Unassembled WGS sequence"/>
</dbReference>
<proteinExistence type="predicted"/>
<gene>
    <name evidence="3" type="ORF">PLOB_00027582</name>
</gene>
<sequence>MVDSESEPLYSSEDEYFPGDEEMHADDDFVGMEVTVPYRSPLKELFQKGDAKVAPISRKEKGSRNLTDGAQGQSEYSIYSVLNFIQMHAYMYFVLQGASKVVPISRKEKGSRNLTDGAQGQSASKVVPISRKEKGSRKLFYETDQEQRSQPALSKCGREECRLLRQENASLKQKVLELEQKLNDQYSEDTNKPLAGVISPVIASKHKMEEMAIGSGVFWYPTQRLNALAEGKSVGTMTAYLIDVMFDKKL</sequence>
<evidence type="ECO:0000256" key="2">
    <source>
        <dbReference type="SAM" id="MobiDB-lite"/>
    </source>
</evidence>
<accession>A0ABN8RYB7</accession>
<evidence type="ECO:0000313" key="4">
    <source>
        <dbReference type="Proteomes" id="UP001159405"/>
    </source>
</evidence>
<comment type="caution">
    <text evidence="3">The sequence shown here is derived from an EMBL/GenBank/DDBJ whole genome shotgun (WGS) entry which is preliminary data.</text>
</comment>
<feature type="region of interest" description="Disordered" evidence="2">
    <location>
        <begin position="1"/>
        <end position="23"/>
    </location>
</feature>
<evidence type="ECO:0000256" key="1">
    <source>
        <dbReference type="SAM" id="Coils"/>
    </source>
</evidence>
<evidence type="ECO:0000313" key="3">
    <source>
        <dbReference type="EMBL" id="CAH3182876.1"/>
    </source>
</evidence>
<protein>
    <submittedName>
        <fullName evidence="3">Uncharacterized protein</fullName>
    </submittedName>
</protein>
<reference evidence="3 4" key="1">
    <citation type="submission" date="2022-05" db="EMBL/GenBank/DDBJ databases">
        <authorList>
            <consortium name="Genoscope - CEA"/>
            <person name="William W."/>
        </authorList>
    </citation>
    <scope>NUCLEOTIDE SEQUENCE [LARGE SCALE GENOMIC DNA]</scope>
</reference>
<keyword evidence="1" id="KW-0175">Coiled coil</keyword>
<dbReference type="EMBL" id="CALNXK010000335">
    <property type="protein sequence ID" value="CAH3182876.1"/>
    <property type="molecule type" value="Genomic_DNA"/>
</dbReference>